<dbReference type="Pfam" id="PF07702">
    <property type="entry name" value="UTRA"/>
    <property type="match status" value="1"/>
</dbReference>
<dbReference type="PANTHER" id="PTHR44846:SF1">
    <property type="entry name" value="MANNOSYL-D-GLYCERATE TRANSPORT_METABOLISM SYSTEM REPRESSOR MNGR-RELATED"/>
    <property type="match status" value="1"/>
</dbReference>
<dbReference type="Proteomes" id="UP000195080">
    <property type="component" value="Chromosome"/>
</dbReference>
<evidence type="ECO:0000259" key="4">
    <source>
        <dbReference type="PROSITE" id="PS50949"/>
    </source>
</evidence>
<reference evidence="6" key="1">
    <citation type="submission" date="2017-05" db="EMBL/GenBank/DDBJ databases">
        <title>The Genome Sequence of EEnterococcus faecalis 9F2_4866.</title>
        <authorList>
            <consortium name="The Broad Institute Genomics Platform"/>
            <consortium name="The Broad Institute Genomic Center for Infectious Diseases"/>
            <person name="Earl A."/>
            <person name="Manson A."/>
            <person name="Schwartman J."/>
            <person name="Gilmore M."/>
            <person name="Abouelleil A."/>
            <person name="Cao P."/>
            <person name="Chapman S."/>
            <person name="Cusick C."/>
            <person name="Shea T."/>
            <person name="Young S."/>
            <person name="Neafsey D."/>
            <person name="Nusbaum C."/>
            <person name="Birren B."/>
        </authorList>
    </citation>
    <scope>NUCLEOTIDE SEQUENCE [LARGE SCALE GENOMIC DNA]</scope>
    <source>
        <strain evidence="6">12C11_DIV0727</strain>
    </source>
</reference>
<dbReference type="InterPro" id="IPR028978">
    <property type="entry name" value="Chorismate_lyase_/UTRA_dom_sf"/>
</dbReference>
<organism evidence="5 6">
    <name type="scientific">Candidatus Enterococcus lemimoniae</name>
    <dbReference type="NCBI Taxonomy" id="1834167"/>
    <lineage>
        <taxon>Bacteria</taxon>
        <taxon>Bacillati</taxon>
        <taxon>Bacillota</taxon>
        <taxon>Bacilli</taxon>
        <taxon>Lactobacillales</taxon>
        <taxon>Enterococcaceae</taxon>
        <taxon>Enterococcus</taxon>
    </lineage>
</organism>
<proteinExistence type="predicted"/>
<accession>A0ABZ2T302</accession>
<evidence type="ECO:0000313" key="5">
    <source>
        <dbReference type="EMBL" id="WYJ85764.1"/>
    </source>
</evidence>
<dbReference type="InterPro" id="IPR036390">
    <property type="entry name" value="WH_DNA-bd_sf"/>
</dbReference>
<name>A0ABZ2T302_9ENTE</name>
<dbReference type="CDD" id="cd07377">
    <property type="entry name" value="WHTH_GntR"/>
    <property type="match status" value="1"/>
</dbReference>
<keyword evidence="6" id="KW-1185">Reference proteome</keyword>
<keyword evidence="1" id="KW-0805">Transcription regulation</keyword>
<dbReference type="SUPFAM" id="SSF64288">
    <property type="entry name" value="Chorismate lyase-like"/>
    <property type="match status" value="1"/>
</dbReference>
<dbReference type="EMBL" id="CP147248">
    <property type="protein sequence ID" value="WYJ85764.1"/>
    <property type="molecule type" value="Genomic_DNA"/>
</dbReference>
<dbReference type="InterPro" id="IPR000524">
    <property type="entry name" value="Tscrpt_reg_HTH_GntR"/>
</dbReference>
<evidence type="ECO:0000256" key="2">
    <source>
        <dbReference type="ARBA" id="ARBA00023125"/>
    </source>
</evidence>
<gene>
    <name evidence="5" type="ORF">A5866_000841</name>
</gene>
<dbReference type="Gene3D" id="3.40.1410.10">
    <property type="entry name" value="Chorismate lyase-like"/>
    <property type="match status" value="1"/>
</dbReference>
<dbReference type="Pfam" id="PF00392">
    <property type="entry name" value="GntR"/>
    <property type="match status" value="1"/>
</dbReference>
<protein>
    <recommendedName>
        <fullName evidence="4">HTH gntR-type domain-containing protein</fullName>
    </recommendedName>
</protein>
<feature type="domain" description="HTH gntR-type" evidence="4">
    <location>
        <begin position="1"/>
        <end position="69"/>
    </location>
</feature>
<dbReference type="SMART" id="SM00345">
    <property type="entry name" value="HTH_GNTR"/>
    <property type="match status" value="1"/>
</dbReference>
<evidence type="ECO:0000256" key="1">
    <source>
        <dbReference type="ARBA" id="ARBA00023015"/>
    </source>
</evidence>
<evidence type="ECO:0000313" key="6">
    <source>
        <dbReference type="Proteomes" id="UP000195080"/>
    </source>
</evidence>
<dbReference type="Gene3D" id="1.10.10.10">
    <property type="entry name" value="Winged helix-like DNA-binding domain superfamily/Winged helix DNA-binding domain"/>
    <property type="match status" value="1"/>
</dbReference>
<dbReference type="RefSeq" id="WP_176271424.1">
    <property type="nucleotide sequence ID" value="NZ_CP147248.1"/>
</dbReference>
<sequence length="232" mass="27352">MKKYEHIVNDIKKQIQEKSVFPGNRLPTEKTLMETYNVSKTTITKALSTLENLNLIYRKQGSGTFVTKSMVDKKVYFTENNRFSTMDTQKTELVNIYESDDKINNHLLTVERAEKVYVVERVKYVNGHPFTLQRNFIPERYFSKFDFITAKDGLSVSKNFYNYFQINTFTTEFEETIQIIDDVSKEDLAKMNLSVGTPVIKFYKKSFIDGEVYEIIETFLDYKHYQLTLKSF</sequence>
<keyword evidence="3" id="KW-0804">Transcription</keyword>
<evidence type="ECO:0000256" key="3">
    <source>
        <dbReference type="ARBA" id="ARBA00023163"/>
    </source>
</evidence>
<keyword evidence="2" id="KW-0238">DNA-binding</keyword>
<dbReference type="PRINTS" id="PR00035">
    <property type="entry name" value="HTHGNTR"/>
</dbReference>
<dbReference type="PROSITE" id="PS50949">
    <property type="entry name" value="HTH_GNTR"/>
    <property type="match status" value="1"/>
</dbReference>
<dbReference type="SUPFAM" id="SSF46785">
    <property type="entry name" value="Winged helix' DNA-binding domain"/>
    <property type="match status" value="1"/>
</dbReference>
<dbReference type="PANTHER" id="PTHR44846">
    <property type="entry name" value="MANNOSYL-D-GLYCERATE TRANSPORT/METABOLISM SYSTEM REPRESSOR MNGR-RELATED"/>
    <property type="match status" value="1"/>
</dbReference>
<dbReference type="InterPro" id="IPR050679">
    <property type="entry name" value="Bact_HTH_transcr_reg"/>
</dbReference>
<dbReference type="InterPro" id="IPR036388">
    <property type="entry name" value="WH-like_DNA-bd_sf"/>
</dbReference>
<dbReference type="InterPro" id="IPR011663">
    <property type="entry name" value="UTRA"/>
</dbReference>